<keyword evidence="12 14" id="KW-0472">Membrane</keyword>
<dbReference type="GO" id="GO:0004169">
    <property type="term" value="F:dolichyl-phosphate-mannose-protein mannosyltransferase activity"/>
    <property type="evidence" value="ECO:0007669"/>
    <property type="project" value="UniProtKB-EC"/>
</dbReference>
<keyword evidence="6" id="KW-0808">Transferase</keyword>
<feature type="domain" description="DUF1736" evidence="15">
    <location>
        <begin position="271"/>
        <end position="343"/>
    </location>
</feature>
<dbReference type="PROSITE" id="PS50293">
    <property type="entry name" value="TPR_REGION"/>
    <property type="match status" value="1"/>
</dbReference>
<dbReference type="GO" id="GO:0016020">
    <property type="term" value="C:membrane"/>
    <property type="evidence" value="ECO:0007669"/>
    <property type="project" value="UniProtKB-SubCell"/>
</dbReference>
<dbReference type="EC" id="2.4.1.109" evidence="5"/>
<gene>
    <name evidence="16" type="ORF">LSH36_1577g00002</name>
</gene>
<dbReference type="Gene3D" id="1.25.40.10">
    <property type="entry name" value="Tetratricopeptide repeat domain"/>
    <property type="match status" value="1"/>
</dbReference>
<feature type="repeat" description="TPR" evidence="13">
    <location>
        <begin position="543"/>
        <end position="576"/>
    </location>
</feature>
<feature type="transmembrane region" description="Helical" evidence="14">
    <location>
        <begin position="363"/>
        <end position="385"/>
    </location>
</feature>
<evidence type="ECO:0000256" key="2">
    <source>
        <dbReference type="ARBA" id="ARBA00004240"/>
    </source>
</evidence>
<keyword evidence="8" id="KW-0677">Repeat</keyword>
<keyword evidence="11 14" id="KW-1133">Transmembrane helix</keyword>
<feature type="transmembrane region" description="Helical" evidence="14">
    <location>
        <begin position="333"/>
        <end position="351"/>
    </location>
</feature>
<dbReference type="GO" id="GO:0030968">
    <property type="term" value="P:endoplasmic reticulum unfolded protein response"/>
    <property type="evidence" value="ECO:0007669"/>
    <property type="project" value="TreeGrafter"/>
</dbReference>
<dbReference type="InterPro" id="IPR052346">
    <property type="entry name" value="O-mannosyl-transferase_TMTC"/>
</dbReference>
<protein>
    <recommendedName>
        <fullName evidence="5">dolichyl-phosphate-mannose--protein mannosyltransferase</fullName>
        <ecNumber evidence="5">2.4.1.109</ecNumber>
    </recommendedName>
</protein>
<feature type="repeat" description="TPR" evidence="13">
    <location>
        <begin position="645"/>
        <end position="678"/>
    </location>
</feature>
<feature type="repeat" description="TPR" evidence="13">
    <location>
        <begin position="441"/>
        <end position="474"/>
    </location>
</feature>
<evidence type="ECO:0000313" key="16">
    <source>
        <dbReference type="EMBL" id="KAK2139882.1"/>
    </source>
</evidence>
<feature type="transmembrane region" description="Helical" evidence="14">
    <location>
        <begin position="391"/>
        <end position="411"/>
    </location>
</feature>
<dbReference type="EMBL" id="JAODUP010001576">
    <property type="protein sequence ID" value="KAK2139882.1"/>
    <property type="molecule type" value="Genomic_DNA"/>
</dbReference>
<comment type="subcellular location">
    <subcellularLocation>
        <location evidence="2">Endoplasmic reticulum</location>
    </subcellularLocation>
    <subcellularLocation>
        <location evidence="1">Membrane</location>
        <topology evidence="1">Multi-pass membrane protein</topology>
    </subcellularLocation>
</comment>
<evidence type="ECO:0000259" key="15">
    <source>
        <dbReference type="Pfam" id="PF08409"/>
    </source>
</evidence>
<dbReference type="Proteomes" id="UP001208570">
    <property type="component" value="Unassembled WGS sequence"/>
</dbReference>
<reference evidence="16" key="1">
    <citation type="journal article" date="2023" name="Mol. Biol. Evol.">
        <title>Third-Generation Sequencing Reveals the Adaptive Role of the Epigenome in Three Deep-Sea Polychaetes.</title>
        <authorList>
            <person name="Perez M."/>
            <person name="Aroh O."/>
            <person name="Sun Y."/>
            <person name="Lan Y."/>
            <person name="Juniper S.K."/>
            <person name="Young C.R."/>
            <person name="Angers B."/>
            <person name="Qian P.Y."/>
        </authorList>
    </citation>
    <scope>NUCLEOTIDE SEQUENCE</scope>
    <source>
        <strain evidence="16">P08H-3</strain>
    </source>
</reference>
<evidence type="ECO:0000313" key="17">
    <source>
        <dbReference type="Proteomes" id="UP001208570"/>
    </source>
</evidence>
<name>A0AAD9MMN6_9ANNE</name>
<evidence type="ECO:0000256" key="5">
    <source>
        <dbReference type="ARBA" id="ARBA00012839"/>
    </source>
</evidence>
<dbReference type="InterPro" id="IPR011990">
    <property type="entry name" value="TPR-like_helical_dom_sf"/>
</dbReference>
<comment type="pathway">
    <text evidence="3">Protein modification; protein glycosylation.</text>
</comment>
<comment type="similarity">
    <text evidence="4">Belongs to the TMTC family.</text>
</comment>
<evidence type="ECO:0000256" key="9">
    <source>
        <dbReference type="ARBA" id="ARBA00022803"/>
    </source>
</evidence>
<dbReference type="Pfam" id="PF13431">
    <property type="entry name" value="TPR_17"/>
    <property type="match status" value="1"/>
</dbReference>
<evidence type="ECO:0000256" key="14">
    <source>
        <dbReference type="SAM" id="Phobius"/>
    </source>
</evidence>
<comment type="caution">
    <text evidence="16">The sequence shown here is derived from an EMBL/GenBank/DDBJ whole genome shotgun (WGS) entry which is preliminary data.</text>
</comment>
<dbReference type="Pfam" id="PF13424">
    <property type="entry name" value="TPR_12"/>
    <property type="match status" value="1"/>
</dbReference>
<organism evidence="16 17">
    <name type="scientific">Paralvinella palmiformis</name>
    <dbReference type="NCBI Taxonomy" id="53620"/>
    <lineage>
        <taxon>Eukaryota</taxon>
        <taxon>Metazoa</taxon>
        <taxon>Spiralia</taxon>
        <taxon>Lophotrochozoa</taxon>
        <taxon>Annelida</taxon>
        <taxon>Polychaeta</taxon>
        <taxon>Sedentaria</taxon>
        <taxon>Canalipalpata</taxon>
        <taxon>Terebellida</taxon>
        <taxon>Terebelliformia</taxon>
        <taxon>Alvinellidae</taxon>
        <taxon>Paralvinella</taxon>
    </lineage>
</organism>
<dbReference type="InterPro" id="IPR019734">
    <property type="entry name" value="TPR_rpt"/>
</dbReference>
<dbReference type="AlphaFoldDB" id="A0AAD9MMN6"/>
<evidence type="ECO:0000256" key="7">
    <source>
        <dbReference type="ARBA" id="ARBA00022692"/>
    </source>
</evidence>
<evidence type="ECO:0000256" key="13">
    <source>
        <dbReference type="PROSITE-ProRule" id="PRU00339"/>
    </source>
</evidence>
<feature type="transmembrane region" description="Helical" evidence="14">
    <location>
        <begin position="188"/>
        <end position="216"/>
    </location>
</feature>
<evidence type="ECO:0000256" key="11">
    <source>
        <dbReference type="ARBA" id="ARBA00022989"/>
    </source>
</evidence>
<dbReference type="SUPFAM" id="SSF48452">
    <property type="entry name" value="TPR-like"/>
    <property type="match status" value="1"/>
</dbReference>
<accession>A0AAD9MMN6</accession>
<keyword evidence="9 13" id="KW-0802">TPR repeat</keyword>
<dbReference type="PANTHER" id="PTHR44227:SF3">
    <property type="entry name" value="PROTEIN O-MANNOSYL-TRANSFERASE TMTC4"/>
    <property type="match status" value="1"/>
</dbReference>
<dbReference type="PROSITE" id="PS50005">
    <property type="entry name" value="TPR"/>
    <property type="match status" value="4"/>
</dbReference>
<dbReference type="InterPro" id="IPR013618">
    <property type="entry name" value="TMTC_DUF1736"/>
</dbReference>
<dbReference type="PANTHER" id="PTHR44227">
    <property type="match status" value="1"/>
</dbReference>
<dbReference type="Pfam" id="PF08409">
    <property type="entry name" value="TMTC_DUF1736"/>
    <property type="match status" value="1"/>
</dbReference>
<evidence type="ECO:0000256" key="10">
    <source>
        <dbReference type="ARBA" id="ARBA00022824"/>
    </source>
</evidence>
<feature type="transmembrane region" description="Helical" evidence="14">
    <location>
        <begin position="145"/>
        <end position="168"/>
    </location>
</feature>
<dbReference type="Pfam" id="PF13181">
    <property type="entry name" value="TPR_8"/>
    <property type="match status" value="1"/>
</dbReference>
<evidence type="ECO:0000256" key="8">
    <source>
        <dbReference type="ARBA" id="ARBA00022737"/>
    </source>
</evidence>
<evidence type="ECO:0000256" key="4">
    <source>
        <dbReference type="ARBA" id="ARBA00007882"/>
    </source>
</evidence>
<dbReference type="SMART" id="SM00028">
    <property type="entry name" value="TPR"/>
    <property type="match status" value="7"/>
</dbReference>
<proteinExistence type="inferred from homology"/>
<dbReference type="GO" id="GO:0005783">
    <property type="term" value="C:endoplasmic reticulum"/>
    <property type="evidence" value="ECO:0007669"/>
    <property type="project" value="UniProtKB-SubCell"/>
</dbReference>
<keyword evidence="17" id="KW-1185">Reference proteome</keyword>
<evidence type="ECO:0000256" key="6">
    <source>
        <dbReference type="ARBA" id="ARBA00022679"/>
    </source>
</evidence>
<evidence type="ECO:0000256" key="1">
    <source>
        <dbReference type="ARBA" id="ARBA00004141"/>
    </source>
</evidence>
<keyword evidence="10" id="KW-0256">Endoplasmic reticulum</keyword>
<feature type="transmembrane region" description="Helical" evidence="14">
    <location>
        <begin position="247"/>
        <end position="268"/>
    </location>
</feature>
<evidence type="ECO:0000256" key="3">
    <source>
        <dbReference type="ARBA" id="ARBA00004922"/>
    </source>
</evidence>
<evidence type="ECO:0000256" key="12">
    <source>
        <dbReference type="ARBA" id="ARBA00023136"/>
    </source>
</evidence>
<sequence length="696" mass="78717">MGHPKTKQINNNNTYFFNLKQQRGCCQDDEDSVDGSDQCLALPSLKCVHACFLITVIATVCFGNSYRAQFVFDDSEAIIGNTDLKPETALTELFHHDFWGSKLTSNTSHKSYRPLTVLTFRLNSYLAGGLHPVGFHITNIVLHSLVAGVVGRADLLCAITFLLSFLSYDWALSEDDKKLGIFGCDLRFLLLSMWLCVISTFCKEIGITVLGVCLVYDVIMLSDIDPLEVLHLRPAAQNKAQSISRPLVLRVFILILTGILTLVVRLRIQGSAPPVFQIVDNPHSFVDNTLLRILNYNYLYSLNAWLLLNPTWLCFDWSIGCVPVIESLLDGRLFAVGFFWFVLASLICSCLKGTPSKEQRCIIMALTCMVVPFLPASNLLFRVGFVIAERVLYLPSIGYVMLVILGLKRLISISRHKWRSLDWHTEKQLFESGELVCPLNAKVHYNIAKIYGDKGNISFAIEKYKHAISLHPDYDQAMNNLANILKERGQPAEAEILLLKATSIRPEFAAAWMNLAIVQASLNKSESAEKSYYTALKHRRKYPDCYYNLGNLYVSEKRFSEALSAWRNATLLKPSHASAWNNMIILLDNLGRLSDIETVVKEAQHHMPDDSGIYYNYANALGKAEKFEEAEKYFIKAMDLSPNVASYYSNLAVLYHRWGKLDKANELYLTALQLDPHSDKIRTNYALLLKKMRKIS</sequence>
<feature type="repeat" description="TPR" evidence="13">
    <location>
        <begin position="611"/>
        <end position="644"/>
    </location>
</feature>
<keyword evidence="7 14" id="KW-0812">Transmembrane</keyword>